<dbReference type="PANTHER" id="PTHR47044">
    <property type="entry name" value="OS02G0276400 PROTEIN"/>
    <property type="match status" value="1"/>
</dbReference>
<keyword evidence="3" id="KW-1185">Reference proteome</keyword>
<dbReference type="SUPFAM" id="SSF52499">
    <property type="entry name" value="Isochorismatase-like hydrolases"/>
    <property type="match status" value="1"/>
</dbReference>
<dbReference type="Gene3D" id="3.40.50.850">
    <property type="entry name" value="Isochorismatase-like"/>
    <property type="match status" value="1"/>
</dbReference>
<dbReference type="Gene3D" id="3.40.630.30">
    <property type="match status" value="1"/>
</dbReference>
<dbReference type="AlphaFoldDB" id="A0A1H7RTA4"/>
<dbReference type="PROSITE" id="PS51186">
    <property type="entry name" value="GNAT"/>
    <property type="match status" value="1"/>
</dbReference>
<dbReference type="EMBL" id="FNZR01000007">
    <property type="protein sequence ID" value="SEL63471.1"/>
    <property type="molecule type" value="Genomic_DNA"/>
</dbReference>
<dbReference type="SUPFAM" id="SSF55729">
    <property type="entry name" value="Acyl-CoA N-acyltransferases (Nat)"/>
    <property type="match status" value="1"/>
</dbReference>
<dbReference type="STRING" id="332977.SAMN05421740_107294"/>
<dbReference type="Pfam" id="PF00857">
    <property type="entry name" value="Isochorismatase"/>
    <property type="match status" value="1"/>
</dbReference>
<sequence length="363" mass="40689">MSNILAHSKSALLIIDMQKDFAHSGGSAYIDGTEEIIAPLSELANIFRKHGKAIFHIIRLYHQDGSNAELCRKDSISSGRSMVVPHSEGAEIITDLLPEISRPYSHEDLLQGNIIQCGNSDYVLYKPRWGAFYHTMLHDLLQSKGITSLFIAGCNFPNCPRTTIYEASERDYKTAIIPATISGLYERGLKEMQHIGVHVFDALSPVDFFLKSGVMIIDYQPTYKHAFETLNKTWLNKYFEIEPIDDYVLTNPEDAILKNGGKILFALKDGEPVGTVALKKLENGNLELTKMAVHENHQGLGIGKALCLRAIEEAKGLEAKELILFSHSRLKSALNIYRTYGFAEIEVDKTKYKRANVMMVLPL</sequence>
<evidence type="ECO:0000259" key="1">
    <source>
        <dbReference type="PROSITE" id="PS51186"/>
    </source>
</evidence>
<dbReference type="GO" id="GO:0016747">
    <property type="term" value="F:acyltransferase activity, transferring groups other than amino-acyl groups"/>
    <property type="evidence" value="ECO:0007669"/>
    <property type="project" value="InterPro"/>
</dbReference>
<proteinExistence type="predicted"/>
<organism evidence="2 3">
    <name type="scientific">Parapedobacter koreensis</name>
    <dbReference type="NCBI Taxonomy" id="332977"/>
    <lineage>
        <taxon>Bacteria</taxon>
        <taxon>Pseudomonadati</taxon>
        <taxon>Bacteroidota</taxon>
        <taxon>Sphingobacteriia</taxon>
        <taxon>Sphingobacteriales</taxon>
        <taxon>Sphingobacteriaceae</taxon>
        <taxon>Parapedobacter</taxon>
    </lineage>
</organism>
<dbReference type="InterPro" id="IPR000182">
    <property type="entry name" value="GNAT_dom"/>
</dbReference>
<feature type="domain" description="N-acetyltransferase" evidence="1">
    <location>
        <begin position="214"/>
        <end position="363"/>
    </location>
</feature>
<protein>
    <submittedName>
        <fullName evidence="2">Nicotinamidase-related amidase</fullName>
    </submittedName>
</protein>
<dbReference type="InterPro" id="IPR000868">
    <property type="entry name" value="Isochorismatase-like_dom"/>
</dbReference>
<dbReference type="InterPro" id="IPR036380">
    <property type="entry name" value="Isochorismatase-like_sf"/>
</dbReference>
<dbReference type="CDD" id="cd04301">
    <property type="entry name" value="NAT_SF"/>
    <property type="match status" value="1"/>
</dbReference>
<reference evidence="3" key="1">
    <citation type="submission" date="2016-10" db="EMBL/GenBank/DDBJ databases">
        <authorList>
            <person name="Varghese N."/>
            <person name="Submissions S."/>
        </authorList>
    </citation>
    <scope>NUCLEOTIDE SEQUENCE [LARGE SCALE GENOMIC DNA]</scope>
    <source>
        <strain evidence="3">Jip14</strain>
    </source>
</reference>
<gene>
    <name evidence="2" type="ORF">SAMN05421740_107294</name>
</gene>
<dbReference type="Proteomes" id="UP000198916">
    <property type="component" value="Unassembled WGS sequence"/>
</dbReference>
<accession>A0A1H7RTA4</accession>
<evidence type="ECO:0000313" key="3">
    <source>
        <dbReference type="Proteomes" id="UP000198916"/>
    </source>
</evidence>
<dbReference type="Pfam" id="PF00583">
    <property type="entry name" value="Acetyltransf_1"/>
    <property type="match status" value="1"/>
</dbReference>
<name>A0A1H7RTA4_9SPHI</name>
<evidence type="ECO:0000313" key="2">
    <source>
        <dbReference type="EMBL" id="SEL63471.1"/>
    </source>
</evidence>
<dbReference type="CDD" id="cd00431">
    <property type="entry name" value="cysteine_hydrolases"/>
    <property type="match status" value="1"/>
</dbReference>
<dbReference type="InterPro" id="IPR016181">
    <property type="entry name" value="Acyl_CoA_acyltransferase"/>
</dbReference>